<keyword evidence="6" id="KW-0418">Kinase</keyword>
<dbReference type="PANTHER" id="PTHR21310:SF41">
    <property type="entry name" value="3'-PHOSPHOTRANSFERASE, PUTATIVE-RELATED"/>
    <property type="match status" value="1"/>
</dbReference>
<comment type="similarity">
    <text evidence="1">Belongs to the aminoglycoside phosphotransferase family.</text>
</comment>
<dbReference type="Pfam" id="PF01636">
    <property type="entry name" value="APH"/>
    <property type="match status" value="1"/>
</dbReference>
<protein>
    <recommendedName>
        <fullName evidence="3">Aminoglycoside 3'-phosphotransferase</fullName>
        <ecNumber evidence="2">2.7.1.95</ecNumber>
    </recommendedName>
</protein>
<dbReference type="Gene3D" id="3.90.1200.10">
    <property type="match status" value="1"/>
</dbReference>
<evidence type="ECO:0000256" key="5">
    <source>
        <dbReference type="ARBA" id="ARBA00022741"/>
    </source>
</evidence>
<dbReference type="InterPro" id="IPR024165">
    <property type="entry name" value="Kan/Strep_kinase"/>
</dbReference>
<evidence type="ECO:0000256" key="3">
    <source>
        <dbReference type="ARBA" id="ARBA00017903"/>
    </source>
</evidence>
<evidence type="ECO:0000256" key="1">
    <source>
        <dbReference type="ARBA" id="ARBA00006219"/>
    </source>
</evidence>
<evidence type="ECO:0000256" key="7">
    <source>
        <dbReference type="ARBA" id="ARBA00022840"/>
    </source>
</evidence>
<reference evidence="11" key="1">
    <citation type="submission" date="2017-08" db="EMBL/GenBank/DDBJ databases">
        <title>Complete sequence of p23141-1.</title>
        <authorList>
            <person name="Feng J."/>
            <person name="Yin Z."/>
            <person name="Zeng L."/>
            <person name="Jiang X."/>
            <person name="Zhan Z."/>
            <person name="Luo W."/>
            <person name="Zhao Y."/>
            <person name="Zhou D."/>
        </authorList>
    </citation>
    <scope>NUCLEOTIDE SEQUENCE</scope>
    <source>
        <strain evidence="11">23141</strain>
        <plasmid evidence="11">p23141-3</plasmid>
    </source>
</reference>
<dbReference type="InterPro" id="IPR051678">
    <property type="entry name" value="AGP_Transferase"/>
</dbReference>
<keyword evidence="11" id="KW-0614">Plasmid</keyword>
<dbReference type="GO" id="GO:0005524">
    <property type="term" value="F:ATP binding"/>
    <property type="evidence" value="ECO:0007669"/>
    <property type="project" value="UniProtKB-KW"/>
</dbReference>
<evidence type="ECO:0000256" key="9">
    <source>
        <dbReference type="ARBA" id="ARBA00048925"/>
    </source>
</evidence>
<accession>A0A2H4ZH83</accession>
<dbReference type="NCBIfam" id="NF032896">
    <property type="entry name" value="APH_3pp"/>
    <property type="match status" value="1"/>
</dbReference>
<evidence type="ECO:0000313" key="11">
    <source>
        <dbReference type="EMBL" id="AUF80590.1"/>
    </source>
</evidence>
<feature type="domain" description="Aminoglycoside phosphotransferase" evidence="10">
    <location>
        <begin position="91"/>
        <end position="313"/>
    </location>
</feature>
<keyword evidence="8" id="KW-0046">Antibiotic resistance</keyword>
<dbReference type="GO" id="GO:0016779">
    <property type="term" value="F:nucleotidyltransferase activity"/>
    <property type="evidence" value="ECO:0007669"/>
    <property type="project" value="UniProtKB-KW"/>
</dbReference>
<name>A0A2H4ZH83_RAOOR</name>
<keyword evidence="11" id="KW-0548">Nucleotidyltransferase</keyword>
<dbReference type="GO" id="GO:0008910">
    <property type="term" value="F:kanamycin kinase activity"/>
    <property type="evidence" value="ECO:0007669"/>
    <property type="project" value="UniProtKB-EC"/>
</dbReference>
<dbReference type="PROSITE" id="PS51257">
    <property type="entry name" value="PROKAR_LIPOPROTEIN"/>
    <property type="match status" value="1"/>
</dbReference>
<dbReference type="EMBL" id="MF788071">
    <property type="protein sequence ID" value="AUF80590.1"/>
    <property type="molecule type" value="Genomic_DNA"/>
</dbReference>
<keyword evidence="4 11" id="KW-0808">Transferase</keyword>
<evidence type="ECO:0000256" key="6">
    <source>
        <dbReference type="ARBA" id="ARBA00022777"/>
    </source>
</evidence>
<evidence type="ECO:0000256" key="4">
    <source>
        <dbReference type="ARBA" id="ARBA00022679"/>
    </source>
</evidence>
<dbReference type="EC" id="2.7.1.95" evidence="2"/>
<sequence length="343" mass="38425">MRSRNWSRTLTERSGGNGAVAVFMACYDCFFVQSMPRASRRAQRPWKACSRTYVATRFFSQVEPPPRFIRKLKEPPLNRTNIFFGESHSDWLPVRGGESGDFVFRRGDGHAFAKIAPASRRGELAGERDRLIWLKGRGVACPEVINWQEEQEGACLVITAIPGVPAADLSGADLLKAWPSMGQQLGAVHSLSVDQCPFERRLSRMFGRAVDVVSRNAVNPDFLPDEDKSTPQLDLLARVERELPVRLDQERTDMVVCHGDPCMPNFMVDPKTLQCTGLIDLGRLGTADRYADLALMIANAEENWAAPDEAERAFAVLFNVLGIEAPDRERLAFYLRLDPLTWG</sequence>
<geneLocation type="plasmid" evidence="11">
    <name>p23141-3</name>
</geneLocation>
<evidence type="ECO:0000256" key="8">
    <source>
        <dbReference type="ARBA" id="ARBA00023251"/>
    </source>
</evidence>
<dbReference type="CDD" id="cd05150">
    <property type="entry name" value="APH"/>
    <property type="match status" value="1"/>
</dbReference>
<evidence type="ECO:0000259" key="10">
    <source>
        <dbReference type="Pfam" id="PF01636"/>
    </source>
</evidence>
<evidence type="ECO:0000256" key="2">
    <source>
        <dbReference type="ARBA" id="ARBA00012193"/>
    </source>
</evidence>
<comment type="catalytic activity">
    <reaction evidence="9">
        <text>kanamycin A + ATP = kanamycin 3'-phosphate + ADP + H(+)</text>
        <dbReference type="Rhea" id="RHEA:24256"/>
        <dbReference type="ChEBI" id="CHEBI:15378"/>
        <dbReference type="ChEBI" id="CHEBI:30616"/>
        <dbReference type="ChEBI" id="CHEBI:57909"/>
        <dbReference type="ChEBI" id="CHEBI:58214"/>
        <dbReference type="ChEBI" id="CHEBI:456216"/>
        <dbReference type="EC" id="2.7.1.95"/>
    </reaction>
</comment>
<dbReference type="InterPro" id="IPR011009">
    <property type="entry name" value="Kinase-like_dom_sf"/>
</dbReference>
<keyword evidence="5" id="KW-0547">Nucleotide-binding</keyword>
<dbReference type="NCBIfam" id="NF032895">
    <property type="entry name" value="APH_3pp_Ib"/>
    <property type="match status" value="1"/>
</dbReference>
<dbReference type="AlphaFoldDB" id="A0A2H4ZH83"/>
<dbReference type="Gene3D" id="3.30.200.20">
    <property type="entry name" value="Phosphorylase Kinase, domain 1"/>
    <property type="match status" value="1"/>
</dbReference>
<dbReference type="GO" id="GO:0046677">
    <property type="term" value="P:response to antibiotic"/>
    <property type="evidence" value="ECO:0007669"/>
    <property type="project" value="UniProtKB-KW"/>
</dbReference>
<dbReference type="PANTHER" id="PTHR21310">
    <property type="entry name" value="AMINOGLYCOSIDE PHOSPHOTRANSFERASE-RELATED-RELATED"/>
    <property type="match status" value="1"/>
</dbReference>
<proteinExistence type="inferred from homology"/>
<dbReference type="InterPro" id="IPR002575">
    <property type="entry name" value="Aminoglycoside_PTrfase"/>
</dbReference>
<organism evidence="11">
    <name type="scientific">Raoultella ornithinolytica</name>
    <name type="common">Klebsiella ornithinolytica</name>
    <dbReference type="NCBI Taxonomy" id="54291"/>
    <lineage>
        <taxon>Bacteria</taxon>
        <taxon>Pseudomonadati</taxon>
        <taxon>Pseudomonadota</taxon>
        <taxon>Gammaproteobacteria</taxon>
        <taxon>Enterobacterales</taxon>
        <taxon>Enterobacteriaceae</taxon>
        <taxon>Klebsiella/Raoultella group</taxon>
        <taxon>Raoultella</taxon>
    </lineage>
</organism>
<keyword evidence="7" id="KW-0067">ATP-binding</keyword>
<dbReference type="SUPFAM" id="SSF56112">
    <property type="entry name" value="Protein kinase-like (PK-like)"/>
    <property type="match status" value="1"/>
</dbReference>